<dbReference type="GO" id="GO:0070814">
    <property type="term" value="P:hydrogen sulfide biosynthetic process"/>
    <property type="evidence" value="ECO:0007669"/>
    <property type="project" value="UniProtKB-UniRule"/>
</dbReference>
<dbReference type="GO" id="GO:0010134">
    <property type="term" value="P:sulfate assimilation via adenylyl sulfate reduction"/>
    <property type="evidence" value="ECO:0007669"/>
    <property type="project" value="TreeGrafter"/>
</dbReference>
<evidence type="ECO:0000256" key="7">
    <source>
        <dbReference type="RuleBase" id="RU004347"/>
    </source>
</evidence>
<dbReference type="AlphaFoldDB" id="A0A7Z2ZMM0"/>
<comment type="catalytic activity">
    <reaction evidence="1 6 7">
        <text>adenosine 5'-phosphosulfate + ATP = 3'-phosphoadenylyl sulfate + ADP + H(+)</text>
        <dbReference type="Rhea" id="RHEA:24152"/>
        <dbReference type="ChEBI" id="CHEBI:15378"/>
        <dbReference type="ChEBI" id="CHEBI:30616"/>
        <dbReference type="ChEBI" id="CHEBI:58243"/>
        <dbReference type="ChEBI" id="CHEBI:58339"/>
        <dbReference type="ChEBI" id="CHEBI:456216"/>
        <dbReference type="EC" id="2.7.1.25"/>
    </reaction>
</comment>
<dbReference type="EMBL" id="CP051680">
    <property type="protein sequence ID" value="QJD85129.1"/>
    <property type="molecule type" value="Genomic_DNA"/>
</dbReference>
<evidence type="ECO:0000256" key="5">
    <source>
        <dbReference type="ARBA" id="ARBA00022840"/>
    </source>
</evidence>
<gene>
    <name evidence="6 9" type="primary">cysC</name>
    <name evidence="9" type="ORF">HH215_19430</name>
</gene>
<dbReference type="EC" id="2.7.1.25" evidence="2 6"/>
<name>A0A7Z2ZMM0_9BACL</name>
<evidence type="ECO:0000313" key="9">
    <source>
        <dbReference type="EMBL" id="QJD85129.1"/>
    </source>
</evidence>
<evidence type="ECO:0000259" key="8">
    <source>
        <dbReference type="Pfam" id="PF01583"/>
    </source>
</evidence>
<keyword evidence="4 6" id="KW-0547">Nucleotide-binding</keyword>
<protein>
    <recommendedName>
        <fullName evidence="2 6">Adenylyl-sulfate kinase</fullName>
        <ecNumber evidence="2 6">2.7.1.25</ecNumber>
    </recommendedName>
    <alternativeName>
        <fullName evidence="6">APS kinase</fullName>
    </alternativeName>
    <alternativeName>
        <fullName evidence="6">ATP adenosine-5'-phosphosulfate 3'-phosphotransferase</fullName>
    </alternativeName>
    <alternativeName>
        <fullName evidence="6">Adenosine-5'-phosphosulfate kinase</fullName>
    </alternativeName>
</protein>
<dbReference type="PANTHER" id="PTHR42700:SF1">
    <property type="entry name" value="SULFATE ADENYLYLTRANSFERASE"/>
    <property type="match status" value="1"/>
</dbReference>
<dbReference type="InterPro" id="IPR002891">
    <property type="entry name" value="APS"/>
</dbReference>
<evidence type="ECO:0000256" key="6">
    <source>
        <dbReference type="HAMAP-Rule" id="MF_00065"/>
    </source>
</evidence>
<evidence type="ECO:0000313" key="10">
    <source>
        <dbReference type="Proteomes" id="UP000502248"/>
    </source>
</evidence>
<dbReference type="GO" id="GO:0004020">
    <property type="term" value="F:adenylylsulfate kinase activity"/>
    <property type="evidence" value="ECO:0007669"/>
    <property type="project" value="UniProtKB-UniRule"/>
</dbReference>
<dbReference type="PANTHER" id="PTHR42700">
    <property type="entry name" value="SULFATE ADENYLYLTRANSFERASE"/>
    <property type="match status" value="1"/>
</dbReference>
<dbReference type="GO" id="GO:0019379">
    <property type="term" value="P:sulfate assimilation, phosphoadenylyl sulfate reduction by phosphoadenylyl-sulfate reductase (thioredoxin)"/>
    <property type="evidence" value="ECO:0007669"/>
    <property type="project" value="TreeGrafter"/>
</dbReference>
<dbReference type="NCBIfam" id="TIGR00455">
    <property type="entry name" value="apsK"/>
    <property type="match status" value="1"/>
</dbReference>
<evidence type="ECO:0000256" key="1">
    <source>
        <dbReference type="ARBA" id="ARBA00001823"/>
    </source>
</evidence>
<keyword evidence="10" id="KW-1185">Reference proteome</keyword>
<comment type="function">
    <text evidence="6 7">Catalyzes the synthesis of activated sulfate.</text>
</comment>
<comment type="pathway">
    <text evidence="6 7">Sulfur metabolism; hydrogen sulfide biosynthesis; sulfite from sulfate: step 2/3.</text>
</comment>
<keyword evidence="6 7" id="KW-0418">Kinase</keyword>
<proteinExistence type="inferred from homology"/>
<evidence type="ECO:0000256" key="2">
    <source>
        <dbReference type="ARBA" id="ARBA00012121"/>
    </source>
</evidence>
<evidence type="ECO:0000256" key="4">
    <source>
        <dbReference type="ARBA" id="ARBA00022741"/>
    </source>
</evidence>
<dbReference type="InterPro" id="IPR059117">
    <property type="entry name" value="APS_kinase_dom"/>
</dbReference>
<sequence length="183" mass="20426">MSLSTVCWLVGLSGSGKSTISRLVESTLKLSGIKIEVLDGDDIRKRLSPDLGYEYNDRITQVKRTVFLAEILARHGILVLAPLITPYTEMREYCRKQLVSYVEVYVKCPIDICMERDVKGLYKKAIEGRIPLFTGLTDRFDEPISPDLIVETDKESPEESAAKVVDLLRSLPLMSSLGENGGD</sequence>
<feature type="domain" description="APS kinase" evidence="8">
    <location>
        <begin position="4"/>
        <end position="150"/>
    </location>
</feature>
<dbReference type="KEGG" id="cheb:HH215_19430"/>
<dbReference type="HAMAP" id="MF_00065">
    <property type="entry name" value="Adenylyl_sulf_kinase"/>
    <property type="match status" value="1"/>
</dbReference>
<evidence type="ECO:0000256" key="3">
    <source>
        <dbReference type="ARBA" id="ARBA00022679"/>
    </source>
</evidence>
<keyword evidence="3 6" id="KW-0808">Transferase</keyword>
<dbReference type="UniPathway" id="UPA00140">
    <property type="reaction ID" value="UER00205"/>
</dbReference>
<dbReference type="GO" id="GO:0004781">
    <property type="term" value="F:sulfate adenylyltransferase (ATP) activity"/>
    <property type="evidence" value="ECO:0007669"/>
    <property type="project" value="TreeGrafter"/>
</dbReference>
<dbReference type="InterPro" id="IPR050512">
    <property type="entry name" value="Sulf_AdTrans/APS_kinase"/>
</dbReference>
<dbReference type="SUPFAM" id="SSF52540">
    <property type="entry name" value="P-loop containing nucleoside triphosphate hydrolases"/>
    <property type="match status" value="1"/>
</dbReference>
<reference evidence="9 10" key="1">
    <citation type="submission" date="2020-04" db="EMBL/GenBank/DDBJ databases">
        <title>Genome sequencing of novel species.</title>
        <authorList>
            <person name="Heo J."/>
            <person name="Kim S.-J."/>
            <person name="Kim J.-S."/>
            <person name="Hong S.-B."/>
            <person name="Kwon S.-W."/>
        </authorList>
    </citation>
    <scope>NUCLEOTIDE SEQUENCE [LARGE SCALE GENOMIC DNA]</scope>
    <source>
        <strain evidence="9 10">MFER-1</strain>
    </source>
</reference>
<comment type="caution">
    <text evidence="6">Lacks conserved residue(s) required for the propagation of feature annotation.</text>
</comment>
<dbReference type="Gene3D" id="3.40.50.300">
    <property type="entry name" value="P-loop containing nucleotide triphosphate hydrolases"/>
    <property type="match status" value="1"/>
</dbReference>
<dbReference type="Proteomes" id="UP000502248">
    <property type="component" value="Chromosome"/>
</dbReference>
<keyword evidence="5 6" id="KW-0067">ATP-binding</keyword>
<organism evidence="9 10">
    <name type="scientific">Cohnella herbarum</name>
    <dbReference type="NCBI Taxonomy" id="2728023"/>
    <lineage>
        <taxon>Bacteria</taxon>
        <taxon>Bacillati</taxon>
        <taxon>Bacillota</taxon>
        <taxon>Bacilli</taxon>
        <taxon>Bacillales</taxon>
        <taxon>Paenibacillaceae</taxon>
        <taxon>Cohnella</taxon>
    </lineage>
</organism>
<dbReference type="RefSeq" id="WP_169281396.1">
    <property type="nucleotide sequence ID" value="NZ_CP051680.1"/>
</dbReference>
<accession>A0A7Z2ZMM0</accession>
<feature type="binding site" evidence="6">
    <location>
        <begin position="11"/>
        <end position="18"/>
    </location>
    <ligand>
        <name>ATP</name>
        <dbReference type="ChEBI" id="CHEBI:30616"/>
    </ligand>
</feature>
<dbReference type="GO" id="GO:0005524">
    <property type="term" value="F:ATP binding"/>
    <property type="evidence" value="ECO:0007669"/>
    <property type="project" value="UniProtKB-UniRule"/>
</dbReference>
<comment type="similarity">
    <text evidence="6 7">Belongs to the APS kinase family.</text>
</comment>
<dbReference type="GO" id="GO:0005737">
    <property type="term" value="C:cytoplasm"/>
    <property type="evidence" value="ECO:0007669"/>
    <property type="project" value="TreeGrafter"/>
</dbReference>
<dbReference type="InterPro" id="IPR027417">
    <property type="entry name" value="P-loop_NTPase"/>
</dbReference>
<keyword evidence="6" id="KW-0597">Phosphoprotein</keyword>
<dbReference type="CDD" id="cd02027">
    <property type="entry name" value="APSK"/>
    <property type="match status" value="1"/>
</dbReference>
<dbReference type="Pfam" id="PF01583">
    <property type="entry name" value="APS_kinase"/>
    <property type="match status" value="1"/>
</dbReference>